<sequence length="139" mass="16030">MTDHKRWENTRDAWVWAENDDLPGRDDKRADFLSFKPEEWMGDAFDQIEAAVISISSRVDRHGDTLSCWTDRGENLSVRIWQAPFPSPPGIEARIAWSVDEDGRCESGETDVQPDDPFSRIREHVMEEIASGLARLRDR</sequence>
<proteinExistence type="predicted"/>
<dbReference type="Proteomes" id="UP000315995">
    <property type="component" value="Chromosome"/>
</dbReference>
<name>A0A4Y6PVN4_PERCE</name>
<dbReference type="EMBL" id="CP041186">
    <property type="protein sequence ID" value="QDG52047.1"/>
    <property type="molecule type" value="Genomic_DNA"/>
</dbReference>
<evidence type="ECO:0000313" key="1">
    <source>
        <dbReference type="EMBL" id="QDG52047.1"/>
    </source>
</evidence>
<gene>
    <name evidence="1" type="ORF">FIV42_15245</name>
</gene>
<accession>A0A4Y6PVN4</accession>
<accession>A0A5B8Y7L6</accession>
<keyword evidence="2" id="KW-1185">Reference proteome</keyword>
<organism evidence="1 2">
    <name type="scientific">Persicimonas caeni</name>
    <dbReference type="NCBI Taxonomy" id="2292766"/>
    <lineage>
        <taxon>Bacteria</taxon>
        <taxon>Deltaproteobacteria</taxon>
        <taxon>Bradymonadales</taxon>
        <taxon>Bradymonadaceae</taxon>
        <taxon>Persicimonas</taxon>
    </lineage>
</organism>
<evidence type="ECO:0000313" key="2">
    <source>
        <dbReference type="Proteomes" id="UP000315995"/>
    </source>
</evidence>
<dbReference type="AlphaFoldDB" id="A0A4Y6PVN4"/>
<reference evidence="1 2" key="1">
    <citation type="submission" date="2019-06" db="EMBL/GenBank/DDBJ databases">
        <title>Persicimonas caeni gen. nov., sp. nov., a predatory bacterium isolated from solar saltern.</title>
        <authorList>
            <person name="Wang S."/>
        </authorList>
    </citation>
    <scope>NUCLEOTIDE SEQUENCE [LARGE SCALE GENOMIC DNA]</scope>
    <source>
        <strain evidence="1 2">YN101</strain>
    </source>
</reference>
<protein>
    <submittedName>
        <fullName evidence="1">Uncharacterized protein</fullName>
    </submittedName>
</protein>
<dbReference type="RefSeq" id="WP_141198524.1">
    <property type="nucleotide sequence ID" value="NZ_CP041186.1"/>
</dbReference>